<evidence type="ECO:0000313" key="2">
    <source>
        <dbReference type="Proteomes" id="UP000798662"/>
    </source>
</evidence>
<sequence length="722" mass="71666">MNNPPSPPPFSPFSSLHLSPAPPGVPPASPLCLVGGVGDGAAPPPPAAGPFADWTAAVQPGGDGPAAAGGAPPPPAVSAIFEEMLELLDAGGGAPGSGSSATSATSAASASAASAVSAEDVSVELLPSLPSTPLLVEALGGAAEAAGAPSCGGAAAAATRALPPCGAGTAKRGRTPPRSPPCGSSFEGGSPRGGAPSPWVPQIMLASAGISGSNMALRPSVPLIRPHPLRVRLESLLPEARAWLFPAPLFGDTPVGSTELPPFSSDAFHSAFFRERTTVAMVPPAVPAVAGGVAAAAAASGVAPLMCVASFVGVTHKELADGTILGSMVNEWTFRRSSQPFPGLPAFTARTTRVAAHSSWGLLLVTSFDEPDVLCLESLAAKEGGGVLREQYLLRREAGDTPALLSTHVVHLARATKPPPGAAASGASAATTAAAVVPPTSACEQLVDDLISGHYVGAVADGMAGLSLGVGPPKGCLNGPGEGRGGGHGRGLAVAPVPPHPLVRPKLASPVPFSFHFGHTGFATQLRLRSLAVQTVVVGVPAPRTPALCLPPPPEWVVPTGGGGQRGGTSTAAVLDACGWGACMSMLPEARVAASLVDGNCGVDRPFAAAAADAAGASAGDGGGASAPLPPPPTSLCKTCGAPTRPAVPPPKKRRRRHPSSPLDEAAWARVLRNRESARASNERRRLARAAARAADAAAAAEGAGRADGEGRGREVMQRSVT</sequence>
<dbReference type="EMBL" id="CM020619">
    <property type="protein sequence ID" value="KAK1866234.1"/>
    <property type="molecule type" value="Genomic_DNA"/>
</dbReference>
<organism evidence="1 2">
    <name type="scientific">Pyropia yezoensis</name>
    <name type="common">Susabi-nori</name>
    <name type="synonym">Porphyra yezoensis</name>
    <dbReference type="NCBI Taxonomy" id="2788"/>
    <lineage>
        <taxon>Eukaryota</taxon>
        <taxon>Rhodophyta</taxon>
        <taxon>Bangiophyceae</taxon>
        <taxon>Bangiales</taxon>
        <taxon>Bangiaceae</taxon>
        <taxon>Pyropia</taxon>
    </lineage>
</organism>
<accession>A0ACC3C7X3</accession>
<comment type="caution">
    <text evidence="1">The sequence shown here is derived from an EMBL/GenBank/DDBJ whole genome shotgun (WGS) entry which is preliminary data.</text>
</comment>
<evidence type="ECO:0000313" key="1">
    <source>
        <dbReference type="EMBL" id="KAK1866234.1"/>
    </source>
</evidence>
<name>A0ACC3C7X3_PYRYE</name>
<proteinExistence type="predicted"/>
<protein>
    <submittedName>
        <fullName evidence="1">Uncharacterized protein</fullName>
    </submittedName>
</protein>
<reference evidence="1" key="1">
    <citation type="submission" date="2019-11" db="EMBL/GenBank/DDBJ databases">
        <title>Nori genome reveals adaptations in red seaweeds to the harsh intertidal environment.</title>
        <authorList>
            <person name="Wang D."/>
            <person name="Mao Y."/>
        </authorList>
    </citation>
    <scope>NUCLEOTIDE SEQUENCE</scope>
    <source>
        <tissue evidence="1">Gametophyte</tissue>
    </source>
</reference>
<dbReference type="Proteomes" id="UP000798662">
    <property type="component" value="Chromosome 2"/>
</dbReference>
<gene>
    <name evidence="1" type="ORF">I4F81_008754</name>
</gene>
<keyword evidence="2" id="KW-1185">Reference proteome</keyword>